<evidence type="ECO:0000313" key="2">
    <source>
        <dbReference type="Proteomes" id="UP000298663"/>
    </source>
</evidence>
<dbReference type="AlphaFoldDB" id="A0A4U5M0A1"/>
<organism evidence="1 2">
    <name type="scientific">Steinernema carpocapsae</name>
    <name type="common">Entomopathogenic nematode</name>
    <dbReference type="NCBI Taxonomy" id="34508"/>
    <lineage>
        <taxon>Eukaryota</taxon>
        <taxon>Metazoa</taxon>
        <taxon>Ecdysozoa</taxon>
        <taxon>Nematoda</taxon>
        <taxon>Chromadorea</taxon>
        <taxon>Rhabditida</taxon>
        <taxon>Tylenchina</taxon>
        <taxon>Panagrolaimomorpha</taxon>
        <taxon>Strongyloidoidea</taxon>
        <taxon>Steinernematidae</taxon>
        <taxon>Steinernema</taxon>
    </lineage>
</organism>
<reference evidence="1 2" key="2">
    <citation type="journal article" date="2019" name="G3 (Bethesda)">
        <title>Hybrid Assembly of the Genome of the Entomopathogenic Nematode Steinernema carpocapsae Identifies the X-Chromosome.</title>
        <authorList>
            <person name="Serra L."/>
            <person name="Macchietto M."/>
            <person name="Macias-Munoz A."/>
            <person name="McGill C.J."/>
            <person name="Rodriguez I.M."/>
            <person name="Rodriguez B."/>
            <person name="Murad R."/>
            <person name="Mortazavi A."/>
        </authorList>
    </citation>
    <scope>NUCLEOTIDE SEQUENCE [LARGE SCALE GENOMIC DNA]</scope>
    <source>
        <strain evidence="1 2">ALL</strain>
    </source>
</reference>
<name>A0A4U5M0A1_STECR</name>
<accession>A0A4U5M0A1</accession>
<dbReference type="EMBL" id="AZBU02000010">
    <property type="protein sequence ID" value="TKR62022.1"/>
    <property type="molecule type" value="Genomic_DNA"/>
</dbReference>
<proteinExistence type="predicted"/>
<dbReference type="Proteomes" id="UP000298663">
    <property type="component" value="Unassembled WGS sequence"/>
</dbReference>
<evidence type="ECO:0000313" key="1">
    <source>
        <dbReference type="EMBL" id="TKR62022.1"/>
    </source>
</evidence>
<sequence>MNNLVPSLLRLGYEVQYRYPPMPPLDVETDLGLVFPVGQKPKFDLVEFGNRFPNLDVKPDHPQLKRMDEVMQMDLKSMIEESKRKKPIPDALRHFLL</sequence>
<comment type="caution">
    <text evidence="1">The sequence shown here is derived from an EMBL/GenBank/DDBJ whole genome shotgun (WGS) entry which is preliminary data.</text>
</comment>
<protein>
    <submittedName>
        <fullName evidence="1">Uncharacterized protein</fullName>
    </submittedName>
</protein>
<gene>
    <name evidence="1" type="ORF">L596_026039</name>
</gene>
<reference evidence="1 2" key="1">
    <citation type="journal article" date="2015" name="Genome Biol.">
        <title>Comparative genomics of Steinernema reveals deeply conserved gene regulatory networks.</title>
        <authorList>
            <person name="Dillman A.R."/>
            <person name="Macchietto M."/>
            <person name="Porter C.F."/>
            <person name="Rogers A."/>
            <person name="Williams B."/>
            <person name="Antoshechkin I."/>
            <person name="Lee M.M."/>
            <person name="Goodwin Z."/>
            <person name="Lu X."/>
            <person name="Lewis E.E."/>
            <person name="Goodrich-Blair H."/>
            <person name="Stock S.P."/>
            <person name="Adams B.J."/>
            <person name="Sternberg P.W."/>
            <person name="Mortazavi A."/>
        </authorList>
    </citation>
    <scope>NUCLEOTIDE SEQUENCE [LARGE SCALE GENOMIC DNA]</scope>
    <source>
        <strain evidence="1 2">ALL</strain>
    </source>
</reference>
<keyword evidence="2" id="KW-1185">Reference proteome</keyword>